<dbReference type="Pfam" id="PF14080">
    <property type="entry name" value="DUF4261"/>
    <property type="match status" value="1"/>
</dbReference>
<dbReference type="RefSeq" id="WP_145246714.1">
    <property type="nucleotide sequence ID" value="NZ_CP036278.1"/>
</dbReference>
<evidence type="ECO:0000259" key="1">
    <source>
        <dbReference type="Pfam" id="PF14080"/>
    </source>
</evidence>
<dbReference type="KEGG" id="amuc:Pan181_21320"/>
<dbReference type="OrthoDB" id="4404312at2"/>
<gene>
    <name evidence="2" type="ORF">Pan181_21320</name>
</gene>
<reference evidence="2 3" key="1">
    <citation type="submission" date="2019-02" db="EMBL/GenBank/DDBJ databases">
        <title>Deep-cultivation of Planctomycetes and their phenomic and genomic characterization uncovers novel biology.</title>
        <authorList>
            <person name="Wiegand S."/>
            <person name="Jogler M."/>
            <person name="Boedeker C."/>
            <person name="Pinto D."/>
            <person name="Vollmers J."/>
            <person name="Rivas-Marin E."/>
            <person name="Kohn T."/>
            <person name="Peeters S.H."/>
            <person name="Heuer A."/>
            <person name="Rast P."/>
            <person name="Oberbeckmann S."/>
            <person name="Bunk B."/>
            <person name="Jeske O."/>
            <person name="Meyerdierks A."/>
            <person name="Storesund J.E."/>
            <person name="Kallscheuer N."/>
            <person name="Luecker S."/>
            <person name="Lage O.M."/>
            <person name="Pohl T."/>
            <person name="Merkel B.J."/>
            <person name="Hornburger P."/>
            <person name="Mueller R.-W."/>
            <person name="Bruemmer F."/>
            <person name="Labrenz M."/>
            <person name="Spormann A.M."/>
            <person name="Op den Camp H."/>
            <person name="Overmann J."/>
            <person name="Amann R."/>
            <person name="Jetten M.S.M."/>
            <person name="Mascher T."/>
            <person name="Medema M.H."/>
            <person name="Devos D.P."/>
            <person name="Kaster A.-K."/>
            <person name="Ovreas L."/>
            <person name="Rohde M."/>
            <person name="Galperin M.Y."/>
            <person name="Jogler C."/>
        </authorList>
    </citation>
    <scope>NUCLEOTIDE SEQUENCE [LARGE SCALE GENOMIC DNA]</scope>
    <source>
        <strain evidence="2 3">Pan181</strain>
    </source>
</reference>
<evidence type="ECO:0000313" key="3">
    <source>
        <dbReference type="Proteomes" id="UP000315750"/>
    </source>
</evidence>
<proteinExistence type="predicted"/>
<sequence length="252" mass="27649">MNSNTWLALIALEQPELPDPTAVQTRCNAANPDSAAIELSSQTPAMATFQWGEAIIAYTLVNKPIPADQLAGPAARAWYWPNAAEQFGKHRAHLLVALIDEGSSRIRKCMRLTRFMAALLPEANAVGLQWGGSRAVHEPNAFVEVASQMARDDMPLHLWLDFQVEGNDQGGMRLYTTGMASLGKLEIEMPHYVGHPQELMNHAYNLAHHLLEKNSVIKEGEAIGLPGEVQVTAHETTTFLGGEQAVLSFDFQ</sequence>
<evidence type="ECO:0000313" key="2">
    <source>
        <dbReference type="EMBL" id="QDU55930.1"/>
    </source>
</evidence>
<dbReference type="AlphaFoldDB" id="A0A518AMH6"/>
<dbReference type="EMBL" id="CP036278">
    <property type="protein sequence ID" value="QDU55930.1"/>
    <property type="molecule type" value="Genomic_DNA"/>
</dbReference>
<dbReference type="Proteomes" id="UP000315750">
    <property type="component" value="Chromosome"/>
</dbReference>
<keyword evidence="3" id="KW-1185">Reference proteome</keyword>
<organism evidence="2 3">
    <name type="scientific">Aeoliella mucimassa</name>
    <dbReference type="NCBI Taxonomy" id="2527972"/>
    <lineage>
        <taxon>Bacteria</taxon>
        <taxon>Pseudomonadati</taxon>
        <taxon>Planctomycetota</taxon>
        <taxon>Planctomycetia</taxon>
        <taxon>Pirellulales</taxon>
        <taxon>Lacipirellulaceae</taxon>
        <taxon>Aeoliella</taxon>
    </lineage>
</organism>
<feature type="domain" description="DUF4261" evidence="1">
    <location>
        <begin position="175"/>
        <end position="247"/>
    </location>
</feature>
<accession>A0A518AMH6</accession>
<protein>
    <recommendedName>
        <fullName evidence="1">DUF4261 domain-containing protein</fullName>
    </recommendedName>
</protein>
<name>A0A518AMH6_9BACT</name>
<dbReference type="InterPro" id="IPR025357">
    <property type="entry name" value="DUF4261"/>
</dbReference>